<dbReference type="AlphaFoldDB" id="A0A498I6S4"/>
<sequence length="832" mass="95419">MAKHKEKHHQKSVSKPNPFETKSPKPGRADANHNHEAAATAKKKKNKLGPNAVAMKHQPPLKPNPFETIWSRRKFDILGKKRKGEERRVGLSRSRAIEKRKNTLLREYEQSNKASVFVDKRIGEHNDELNEFDKAIRRAQREHQLKTNKKGKYNLSDGEEDDFEFQSLGELSERDDFEDDVLPEDDDDGTETTQTKIMVPTLFSAERLAMTDQMDGDLMEGEENRPKSKKEVMKEVMAKDKYYRAERAKDKEELEDFRQELDKSFTSINIPNEHSKKDELSEQEKSRSYFKTFGNLVMVSRAQPSDRTKTPEEIAQEEREQLEHLEEERQKRMLAADINSDDDNEDAETPSNHNKPRSISGDDLGDSFSLDEEPRIKKGWVDEILERKDASDSESEEGDASEDSESPEDDSEGSDKDINLGEKNLFMKDWEQSDDDNLGTDLDEEEEKEDGSEAHEEDDDADEEEVEPRKLKKMKKIDASEASKKEGDSLDAKKISQDGKRPSTQSDLPYLIEAPKSFEEFGALVDNLSNADIVLIINRIRKSNAIKLAAENRKKMQVFYGVLLQYFAILANRKPLNMELLNFLVKPLIEMSMETPYFAAICARERILRARTEFSETVKNPAILLMCEYLARSPIMSGRDTAVGSFLSSMLLSITKQSRKFCPEAVIFLTTLLMAAKDRKPMPSQNSHFCHLMELKAIRPLLCINESVGQVDPLNFLTIMDLPEDSSFFRSDDFRASVLVTVNETLRFSSFPEIFLPISVLLLEVAEQDNIPQVLTDKLKDVAELIKTKADKHHILRQPLQLRKQKPVAIKMLNPKFEENFVKGRDYDPDRE</sequence>
<feature type="compositionally biased region" description="Acidic residues" evidence="7">
    <location>
        <begin position="339"/>
        <end position="348"/>
    </location>
</feature>
<dbReference type="InterPro" id="IPR007276">
    <property type="entry name" value="Nop14"/>
</dbReference>
<dbReference type="GO" id="GO:0030490">
    <property type="term" value="P:maturation of SSU-rRNA"/>
    <property type="evidence" value="ECO:0007669"/>
    <property type="project" value="TreeGrafter"/>
</dbReference>
<evidence type="ECO:0000256" key="5">
    <source>
        <dbReference type="ARBA" id="ARBA00023242"/>
    </source>
</evidence>
<feature type="compositionally biased region" description="Basic and acidic residues" evidence="7">
    <location>
        <begin position="413"/>
        <end position="431"/>
    </location>
</feature>
<feature type="compositionally biased region" description="Basic and acidic residues" evidence="7">
    <location>
        <begin position="476"/>
        <end position="501"/>
    </location>
</feature>
<dbReference type="Pfam" id="PF04147">
    <property type="entry name" value="Nop14"/>
    <property type="match status" value="1"/>
</dbReference>
<evidence type="ECO:0000256" key="4">
    <source>
        <dbReference type="ARBA" id="ARBA00022552"/>
    </source>
</evidence>
<feature type="region of interest" description="Disordered" evidence="7">
    <location>
        <begin position="1"/>
        <end position="67"/>
    </location>
</feature>
<gene>
    <name evidence="8" type="ORF">DVH24_040585</name>
</gene>
<dbReference type="PANTHER" id="PTHR23183">
    <property type="entry name" value="NOP14"/>
    <property type="match status" value="1"/>
</dbReference>
<evidence type="ECO:0000256" key="3">
    <source>
        <dbReference type="ARBA" id="ARBA00022517"/>
    </source>
</evidence>
<feature type="region of interest" description="Disordered" evidence="7">
    <location>
        <begin position="262"/>
        <end position="285"/>
    </location>
</feature>
<feature type="compositionally biased region" description="Basic residues" evidence="7">
    <location>
        <begin position="1"/>
        <end position="12"/>
    </location>
</feature>
<feature type="compositionally biased region" description="Basic and acidic residues" evidence="7">
    <location>
        <begin position="273"/>
        <end position="285"/>
    </location>
</feature>
<feature type="region of interest" description="Disordered" evidence="7">
    <location>
        <begin position="140"/>
        <end position="197"/>
    </location>
</feature>
<name>A0A498I6S4_MALDO</name>
<dbReference type="Proteomes" id="UP000290289">
    <property type="component" value="Chromosome 13"/>
</dbReference>
<evidence type="ECO:0000256" key="1">
    <source>
        <dbReference type="ARBA" id="ARBA00004604"/>
    </source>
</evidence>
<evidence type="ECO:0000313" key="8">
    <source>
        <dbReference type="EMBL" id="RXH79438.1"/>
    </source>
</evidence>
<keyword evidence="9" id="KW-1185">Reference proteome</keyword>
<feature type="compositionally biased region" description="Basic and acidic residues" evidence="7">
    <location>
        <begin position="27"/>
        <end position="36"/>
    </location>
</feature>
<feature type="compositionally biased region" description="Acidic residues" evidence="7">
    <location>
        <begin position="432"/>
        <end position="466"/>
    </location>
</feature>
<comment type="similarity">
    <text evidence="2">Belongs to the NOP14 family.</text>
</comment>
<keyword evidence="3" id="KW-0690">Ribosome biogenesis</keyword>
<dbReference type="GO" id="GO:0032040">
    <property type="term" value="C:small-subunit processome"/>
    <property type="evidence" value="ECO:0007669"/>
    <property type="project" value="InterPro"/>
</dbReference>
<comment type="caution">
    <text evidence="8">The sequence shown here is derived from an EMBL/GenBank/DDBJ whole genome shotgun (WGS) entry which is preliminary data.</text>
</comment>
<evidence type="ECO:0008006" key="10">
    <source>
        <dbReference type="Google" id="ProtNLM"/>
    </source>
</evidence>
<evidence type="ECO:0000313" key="9">
    <source>
        <dbReference type="Proteomes" id="UP000290289"/>
    </source>
</evidence>
<accession>A0A498I6S4</accession>
<keyword evidence="5" id="KW-0539">Nucleus</keyword>
<feature type="compositionally biased region" description="Basic and acidic residues" evidence="7">
    <location>
        <begin position="304"/>
        <end position="331"/>
    </location>
</feature>
<dbReference type="EMBL" id="RDQH01000339">
    <property type="protein sequence ID" value="RXH79438.1"/>
    <property type="molecule type" value="Genomic_DNA"/>
</dbReference>
<feature type="region of interest" description="Disordered" evidence="7">
    <location>
        <begin position="300"/>
        <end position="507"/>
    </location>
</feature>
<dbReference type="GO" id="GO:0030692">
    <property type="term" value="C:Noc4p-Nop14p complex"/>
    <property type="evidence" value="ECO:0007669"/>
    <property type="project" value="TreeGrafter"/>
</dbReference>
<evidence type="ECO:0000256" key="2">
    <source>
        <dbReference type="ARBA" id="ARBA00007466"/>
    </source>
</evidence>
<evidence type="ECO:0000256" key="7">
    <source>
        <dbReference type="SAM" id="MobiDB-lite"/>
    </source>
</evidence>
<dbReference type="STRING" id="3750.A0A498I6S4"/>
<comment type="function">
    <text evidence="6">Involved in nucleolar processing of pre-18S ribosomal RNA. Has a role in the nuclear export of 40S pre-ribosomal subunit to the cytoplasm.</text>
</comment>
<proteinExistence type="inferred from homology"/>
<feature type="compositionally biased region" description="Basic and acidic residues" evidence="7">
    <location>
        <begin position="372"/>
        <end position="391"/>
    </location>
</feature>
<dbReference type="PANTHER" id="PTHR23183:SF0">
    <property type="entry name" value="NUCLEOLAR PROTEIN 14"/>
    <property type="match status" value="1"/>
</dbReference>
<feature type="compositionally biased region" description="Acidic residues" evidence="7">
    <location>
        <begin position="392"/>
        <end position="412"/>
    </location>
</feature>
<keyword evidence="4" id="KW-0698">rRNA processing</keyword>
<reference evidence="8 9" key="1">
    <citation type="submission" date="2018-10" db="EMBL/GenBank/DDBJ databases">
        <title>A high-quality apple genome assembly.</title>
        <authorList>
            <person name="Hu J."/>
        </authorList>
    </citation>
    <scope>NUCLEOTIDE SEQUENCE [LARGE SCALE GENOMIC DNA]</scope>
    <source>
        <strain evidence="9">cv. HFTH1</strain>
        <tissue evidence="8">Young leaf</tissue>
    </source>
</reference>
<organism evidence="8 9">
    <name type="scientific">Malus domestica</name>
    <name type="common">Apple</name>
    <name type="synonym">Pyrus malus</name>
    <dbReference type="NCBI Taxonomy" id="3750"/>
    <lineage>
        <taxon>Eukaryota</taxon>
        <taxon>Viridiplantae</taxon>
        <taxon>Streptophyta</taxon>
        <taxon>Embryophyta</taxon>
        <taxon>Tracheophyta</taxon>
        <taxon>Spermatophyta</taxon>
        <taxon>Magnoliopsida</taxon>
        <taxon>eudicotyledons</taxon>
        <taxon>Gunneridae</taxon>
        <taxon>Pentapetalae</taxon>
        <taxon>rosids</taxon>
        <taxon>fabids</taxon>
        <taxon>Rosales</taxon>
        <taxon>Rosaceae</taxon>
        <taxon>Amygdaloideae</taxon>
        <taxon>Maleae</taxon>
        <taxon>Malus</taxon>
    </lineage>
</organism>
<feature type="compositionally biased region" description="Acidic residues" evidence="7">
    <location>
        <begin position="173"/>
        <end position="190"/>
    </location>
</feature>
<comment type="subcellular location">
    <subcellularLocation>
        <location evidence="1">Nucleus</location>
        <location evidence="1">Nucleolus</location>
    </subcellularLocation>
</comment>
<protein>
    <recommendedName>
        <fullName evidence="10">Nucleolar protein 14</fullName>
    </recommendedName>
</protein>
<evidence type="ECO:0000256" key="6">
    <source>
        <dbReference type="ARBA" id="ARBA00024695"/>
    </source>
</evidence>